<dbReference type="Proteomes" id="UP000517765">
    <property type="component" value="Unassembled WGS sequence"/>
</dbReference>
<evidence type="ECO:0000256" key="1">
    <source>
        <dbReference type="SAM" id="MobiDB-lite"/>
    </source>
</evidence>
<evidence type="ECO:0000313" key="8">
    <source>
        <dbReference type="Proteomes" id="UP000525686"/>
    </source>
</evidence>
<evidence type="ECO:0000313" key="7">
    <source>
        <dbReference type="Proteomes" id="UP000517765"/>
    </source>
</evidence>
<dbReference type="Proteomes" id="UP000320857">
    <property type="component" value="Unassembled WGS sequence"/>
</dbReference>
<evidence type="ECO:0000313" key="5">
    <source>
        <dbReference type="EMBL" id="MQS04505.1"/>
    </source>
</evidence>
<feature type="transmembrane region" description="Helical" evidence="2">
    <location>
        <begin position="32"/>
        <end position="53"/>
    </location>
</feature>
<dbReference type="EMBL" id="VJYK02000301">
    <property type="protein sequence ID" value="MQS04505.1"/>
    <property type="molecule type" value="Genomic_DNA"/>
</dbReference>
<proteinExistence type="predicted"/>
<reference evidence="3" key="3">
    <citation type="journal article" name="Syst. Appl. Microbiol.">
        <title>Streptomyces alkaliterrae sp. nov., isolated from an alkaline soil, and emended descriptions of Streptomyces alkaliphilus, Streptomyces calidiresistens and Streptomyces durbertensis.</title>
        <authorList>
            <person name="Swiecimska M."/>
            <person name="Golinska P."/>
            <person name="Nouioui I."/>
            <person name="Wypij M."/>
            <person name="Rai M."/>
            <person name="Sangal V."/>
            <person name="Goodfellow M."/>
        </authorList>
    </citation>
    <scope>NUCLEOTIDE SEQUENCE</scope>
    <source>
        <strain evidence="3">OF3</strain>
        <strain evidence="4">OF8</strain>
    </source>
</reference>
<evidence type="ECO:0000313" key="6">
    <source>
        <dbReference type="Proteomes" id="UP000320857"/>
    </source>
</evidence>
<evidence type="ECO:0000313" key="3">
    <source>
        <dbReference type="EMBL" id="MBB1256019.1"/>
    </source>
</evidence>
<feature type="region of interest" description="Disordered" evidence="1">
    <location>
        <begin position="96"/>
        <end position="123"/>
    </location>
</feature>
<keyword evidence="6" id="KW-1185">Reference proteome</keyword>
<reference evidence="7 8" key="2">
    <citation type="submission" date="2020-05" db="EMBL/GenBank/DDBJ databases">
        <title>Classification of alakaliphilic streptomycetes isolated from an alkaline soil next to Lonar Crater, India and a proposal for the recognition of Streptomyces alkaliterrae sp. nov.</title>
        <authorList>
            <person name="Golinska P."/>
        </authorList>
    </citation>
    <scope>NUCLEOTIDE SEQUENCE [LARGE SCALE GENOMIC DNA]</scope>
    <source>
        <strain evidence="8">OF3</strain>
        <strain evidence="7">OF8</strain>
    </source>
</reference>
<feature type="transmembrane region" description="Helical" evidence="2">
    <location>
        <begin position="65"/>
        <end position="86"/>
    </location>
</feature>
<dbReference type="InterPro" id="IPR021362">
    <property type="entry name" value="DUF2834"/>
</dbReference>
<dbReference type="EMBL" id="JABJXA010000193">
    <property type="protein sequence ID" value="MBB1261647.1"/>
    <property type="molecule type" value="Genomic_DNA"/>
</dbReference>
<gene>
    <name evidence="5" type="ORF">FNX44_022050</name>
    <name evidence="3" type="ORF">H3146_22045</name>
    <name evidence="4" type="ORF">H3147_22940</name>
</gene>
<dbReference type="OrthoDB" id="4231743at2"/>
<keyword evidence="2" id="KW-0812">Transmembrane</keyword>
<protein>
    <submittedName>
        <fullName evidence="5">DUF2834 domain-containing protein</fullName>
    </submittedName>
</protein>
<dbReference type="Proteomes" id="UP000525686">
    <property type="component" value="Unassembled WGS sequence"/>
</dbReference>
<reference evidence="5 6" key="1">
    <citation type="submission" date="2019-10" db="EMBL/GenBank/DDBJ databases">
        <title>Streptomyces sp. nov., a novel actinobacterium isolated from alkaline environment.</title>
        <authorList>
            <person name="Golinska P."/>
        </authorList>
    </citation>
    <scope>NUCLEOTIDE SEQUENCE [LARGE SCALE GENOMIC DNA]</scope>
    <source>
        <strain evidence="5 6">OF1</strain>
    </source>
</reference>
<comment type="caution">
    <text evidence="5">The sequence shown here is derived from an EMBL/GenBank/DDBJ whole genome shotgun (WGS) entry which is preliminary data.</text>
</comment>
<keyword evidence="2" id="KW-0472">Membrane</keyword>
<dbReference type="EMBL" id="JABJWZ010000282">
    <property type="protein sequence ID" value="MBB1256019.1"/>
    <property type="molecule type" value="Genomic_DNA"/>
</dbReference>
<evidence type="ECO:0000256" key="2">
    <source>
        <dbReference type="SAM" id="Phobius"/>
    </source>
</evidence>
<keyword evidence="2" id="KW-1133">Transmembrane helix</keyword>
<accession>A0A5P0YW37</accession>
<organism evidence="5 6">
    <name type="scientific">Streptomyces alkaliterrae</name>
    <dbReference type="NCBI Taxonomy" id="2213162"/>
    <lineage>
        <taxon>Bacteria</taxon>
        <taxon>Bacillati</taxon>
        <taxon>Actinomycetota</taxon>
        <taxon>Actinomycetes</taxon>
        <taxon>Kitasatosporales</taxon>
        <taxon>Streptomycetaceae</taxon>
        <taxon>Streptomyces</taxon>
    </lineage>
</organism>
<evidence type="ECO:0000313" key="4">
    <source>
        <dbReference type="EMBL" id="MBB1261647.1"/>
    </source>
</evidence>
<dbReference type="Pfam" id="PF11196">
    <property type="entry name" value="DUF2834"/>
    <property type="match status" value="1"/>
</dbReference>
<name>A0A5P0YW37_9ACTN</name>
<dbReference type="AlphaFoldDB" id="A0A5P0YW37"/>
<sequence length="123" mass="13606">MGAMAVTFVIQNIDDGPLGVVVNFLRDALTNLAARFVYGDLVLIWAALGVFMIVEGRRYRIRHVWAYIVGAPALALAVSFPLFMYVRQLRIAAEREQTGQDPERAGTAPPSTDEDTPRRVSVD</sequence>